<organism evidence="2">
    <name type="scientific">Ajellomyces capsulatus (strain H88)</name>
    <name type="common">Darling's disease fungus</name>
    <name type="synonym">Histoplasma capsulatum</name>
    <dbReference type="NCBI Taxonomy" id="544711"/>
    <lineage>
        <taxon>Eukaryota</taxon>
        <taxon>Fungi</taxon>
        <taxon>Dikarya</taxon>
        <taxon>Ascomycota</taxon>
        <taxon>Pezizomycotina</taxon>
        <taxon>Eurotiomycetes</taxon>
        <taxon>Eurotiomycetidae</taxon>
        <taxon>Onygenales</taxon>
        <taxon>Ajellomycetaceae</taxon>
        <taxon>Histoplasma</taxon>
    </lineage>
</organism>
<accession>F0US34</accession>
<dbReference type="HOGENOM" id="CLU_2290834_0_0_1"/>
<sequence length="101" mass="10557">MACSSYSWSKRASPHPPLCLVSSSDSLELADKPAGIPPSARKLDPRYDKSTAVIDSVGGISLLQPAWSLGQASNGLKIWGSTCEAVSVFEREHVVGGSAKG</sequence>
<name>F0US34_AJEC8</name>
<reference evidence="2" key="1">
    <citation type="submission" date="2008-07" db="EMBL/GenBank/DDBJ databases">
        <title>Annotation of Ajellomyces capsulatus strain H88.</title>
        <authorList>
            <person name="Champion M."/>
            <person name="Cuomo C."/>
            <person name="Ma L.-J."/>
            <person name="Henn M.R."/>
            <person name="Sil A."/>
            <person name="Goldman B."/>
            <person name="Young S.K."/>
            <person name="Kodira C.D."/>
            <person name="Zeng Q."/>
            <person name="Koehrsen M."/>
            <person name="Alvarado L."/>
            <person name="Berlin A."/>
            <person name="Borenstein D."/>
            <person name="Chen Z."/>
            <person name="Engels R."/>
            <person name="Freedman E."/>
            <person name="Gellesch M."/>
            <person name="Goldberg J."/>
            <person name="Griggs A."/>
            <person name="Gujja S."/>
            <person name="Heiman D."/>
            <person name="Hepburn T."/>
            <person name="Howarth C."/>
            <person name="Jen D."/>
            <person name="Larson L."/>
            <person name="Lewis B."/>
            <person name="Mehta T."/>
            <person name="Park D."/>
            <person name="Pearson M."/>
            <person name="Roberts A."/>
            <person name="Saif S."/>
            <person name="Shea T."/>
            <person name="Shenoy N."/>
            <person name="Sisk P."/>
            <person name="Stolte C."/>
            <person name="Sykes S."/>
            <person name="Walk T."/>
            <person name="White J."/>
            <person name="Yandava C."/>
            <person name="Klein B."/>
            <person name="McEwen J.G."/>
            <person name="Puccia R."/>
            <person name="Goldman G.H."/>
            <person name="Felipe M.S."/>
            <person name="Nino-Vega G."/>
            <person name="San-Blas G."/>
            <person name="Taylor J."/>
            <person name="Mendoza L."/>
            <person name="Galagan J."/>
            <person name="Nusbaum C."/>
            <person name="Birren B."/>
        </authorList>
    </citation>
    <scope>NUCLEOTIDE SEQUENCE [LARGE SCALE GENOMIC DNA]</scope>
    <source>
        <strain evidence="2">H88</strain>
    </source>
</reference>
<evidence type="ECO:0000313" key="2">
    <source>
        <dbReference type="Proteomes" id="UP000008142"/>
    </source>
</evidence>
<dbReference type="OrthoDB" id="10590786at2759"/>
<proteinExistence type="predicted"/>
<gene>
    <name evidence="1" type="ORF">HCEG_07926</name>
</gene>
<dbReference type="AlphaFoldDB" id="F0US34"/>
<protein>
    <submittedName>
        <fullName evidence="1">Predicted protein</fullName>
    </submittedName>
</protein>
<dbReference type="Proteomes" id="UP000008142">
    <property type="component" value="Unassembled WGS sequence"/>
</dbReference>
<evidence type="ECO:0000313" key="1">
    <source>
        <dbReference type="EMBL" id="EGC48711.1"/>
    </source>
</evidence>
<dbReference type="EMBL" id="DS990641">
    <property type="protein sequence ID" value="EGC48711.1"/>
    <property type="molecule type" value="Genomic_DNA"/>
</dbReference>